<keyword evidence="1" id="KW-0472">Membrane</keyword>
<evidence type="ECO:0000313" key="2">
    <source>
        <dbReference type="EMBL" id="OGY12290.1"/>
    </source>
</evidence>
<organism evidence="2 3">
    <name type="scientific">Candidatus Blackburnbacteria bacterium RIFCSPHIGHO2_12_FULL_41_13b</name>
    <dbReference type="NCBI Taxonomy" id="1797517"/>
    <lineage>
        <taxon>Bacteria</taxon>
        <taxon>Candidatus Blackburniibacteriota</taxon>
    </lineage>
</organism>
<feature type="transmembrane region" description="Helical" evidence="1">
    <location>
        <begin position="157"/>
        <end position="176"/>
    </location>
</feature>
<evidence type="ECO:0000313" key="3">
    <source>
        <dbReference type="Proteomes" id="UP000178272"/>
    </source>
</evidence>
<feature type="transmembrane region" description="Helical" evidence="1">
    <location>
        <begin position="132"/>
        <end position="150"/>
    </location>
</feature>
<sequence>MRHGKIVKTPKARLSLLLLLLSISAIYNFFSTELVLRLVFILSYTLSLEYLLWKIRGTTPFVPLAGIITALIIFLLFDNISPFYYAIIPVTLAVVQKQFLRLGAQHIFNPAAFGLYTASLVGYPTFWWGVSWGWLPLILIIIGGVWISLLTLKQHYIIFPYIASSLAIYVYLLGAIPTISNLAGAFLAGSFWFYTIIMLPEPVTSPHKNKTRVFYAALAAILPLVLLSRIPGDTMLLTLLLGNFLGFLLEQRKEVFPS</sequence>
<feature type="transmembrane region" description="Helical" evidence="1">
    <location>
        <begin position="182"/>
        <end position="200"/>
    </location>
</feature>
<keyword evidence="1" id="KW-1133">Transmembrane helix</keyword>
<protein>
    <submittedName>
        <fullName evidence="2">Uncharacterized protein</fullName>
    </submittedName>
</protein>
<keyword evidence="1" id="KW-0812">Transmembrane</keyword>
<feature type="transmembrane region" description="Helical" evidence="1">
    <location>
        <begin position="107"/>
        <end position="126"/>
    </location>
</feature>
<reference evidence="2 3" key="1">
    <citation type="journal article" date="2016" name="Nat. Commun.">
        <title>Thousands of microbial genomes shed light on interconnected biogeochemical processes in an aquifer system.</title>
        <authorList>
            <person name="Anantharaman K."/>
            <person name="Brown C.T."/>
            <person name="Hug L.A."/>
            <person name="Sharon I."/>
            <person name="Castelle C.J."/>
            <person name="Probst A.J."/>
            <person name="Thomas B.C."/>
            <person name="Singh A."/>
            <person name="Wilkins M.J."/>
            <person name="Karaoz U."/>
            <person name="Brodie E.L."/>
            <person name="Williams K.H."/>
            <person name="Hubbard S.S."/>
            <person name="Banfield J.F."/>
        </authorList>
    </citation>
    <scope>NUCLEOTIDE SEQUENCE [LARGE SCALE GENOMIC DNA]</scope>
</reference>
<accession>A0A1G1VA22</accession>
<feature type="transmembrane region" description="Helical" evidence="1">
    <location>
        <begin position="212"/>
        <end position="228"/>
    </location>
</feature>
<evidence type="ECO:0000256" key="1">
    <source>
        <dbReference type="SAM" id="Phobius"/>
    </source>
</evidence>
<dbReference type="EMBL" id="MHCA01000022">
    <property type="protein sequence ID" value="OGY12290.1"/>
    <property type="molecule type" value="Genomic_DNA"/>
</dbReference>
<gene>
    <name evidence="2" type="ORF">A3F61_01010</name>
</gene>
<name>A0A1G1VA22_9BACT</name>
<feature type="transmembrane region" description="Helical" evidence="1">
    <location>
        <begin position="60"/>
        <end position="77"/>
    </location>
</feature>
<dbReference type="STRING" id="1797517.A3F61_01010"/>
<dbReference type="Proteomes" id="UP000178272">
    <property type="component" value="Unassembled WGS sequence"/>
</dbReference>
<proteinExistence type="predicted"/>
<dbReference type="AlphaFoldDB" id="A0A1G1VA22"/>
<comment type="caution">
    <text evidence="2">The sequence shown here is derived from an EMBL/GenBank/DDBJ whole genome shotgun (WGS) entry which is preliminary data.</text>
</comment>